<dbReference type="OrthoDB" id="793810at2"/>
<keyword evidence="2" id="KW-1185">Reference proteome</keyword>
<protein>
    <recommendedName>
        <fullName evidence="3">LURP-one-related family protein</fullName>
    </recommendedName>
</protein>
<proteinExistence type="predicted"/>
<dbReference type="KEGG" id="muh:HYN43_013445"/>
<sequence>MLTLALYTINNMEYYRSFDQLRVTELPVLRHGFWRPWYELTDGQFSYGKLTYSGAMKRSCLLETATGSWVVKRKGWLSRKFIIEQPGGTEIGMVTPEIWSRKILAELNDGFSANFFNKKLLSRTFTWVNEQYGDMLSVQAKAFSRSRPFVVHIDTGVVNTLPHLPLLALLGINLILFKQAEAAAAT</sequence>
<dbReference type="EMBL" id="CP032869">
    <property type="protein sequence ID" value="AYL96234.1"/>
    <property type="molecule type" value="Genomic_DNA"/>
</dbReference>
<dbReference type="Proteomes" id="UP000270046">
    <property type="component" value="Chromosome"/>
</dbReference>
<evidence type="ECO:0008006" key="3">
    <source>
        <dbReference type="Google" id="ProtNLM"/>
    </source>
</evidence>
<dbReference type="AlphaFoldDB" id="A0A494VNH6"/>
<evidence type="ECO:0000313" key="1">
    <source>
        <dbReference type="EMBL" id="AYL96234.1"/>
    </source>
</evidence>
<evidence type="ECO:0000313" key="2">
    <source>
        <dbReference type="Proteomes" id="UP000270046"/>
    </source>
</evidence>
<name>A0A494VNH6_9SPHI</name>
<gene>
    <name evidence="1" type="ORF">HYN43_013445</name>
</gene>
<organism evidence="1 2">
    <name type="scientific">Mucilaginibacter celer</name>
    <dbReference type="NCBI Taxonomy" id="2305508"/>
    <lineage>
        <taxon>Bacteria</taxon>
        <taxon>Pseudomonadati</taxon>
        <taxon>Bacteroidota</taxon>
        <taxon>Sphingobacteriia</taxon>
        <taxon>Sphingobacteriales</taxon>
        <taxon>Sphingobacteriaceae</taxon>
        <taxon>Mucilaginibacter</taxon>
    </lineage>
</organism>
<reference evidence="1 2" key="1">
    <citation type="submission" date="2018-10" db="EMBL/GenBank/DDBJ databases">
        <title>Genome sequencing of Mucilaginibacter sp. HYN0043.</title>
        <authorList>
            <person name="Kim M."/>
            <person name="Yi H."/>
        </authorList>
    </citation>
    <scope>NUCLEOTIDE SEQUENCE [LARGE SCALE GENOMIC DNA]</scope>
    <source>
        <strain evidence="1 2">HYN0043</strain>
    </source>
</reference>
<accession>A0A494VNH6</accession>